<dbReference type="AlphaFoldDB" id="A0A3P3WB16"/>
<proteinExistence type="predicted"/>
<dbReference type="OrthoDB" id="1366919at2"/>
<organism evidence="1 2">
    <name type="scientific">Paenimyroides tangerinum</name>
    <dbReference type="NCBI Taxonomy" id="2488728"/>
    <lineage>
        <taxon>Bacteria</taxon>
        <taxon>Pseudomonadati</taxon>
        <taxon>Bacteroidota</taxon>
        <taxon>Flavobacteriia</taxon>
        <taxon>Flavobacteriales</taxon>
        <taxon>Flavobacteriaceae</taxon>
        <taxon>Paenimyroides</taxon>
    </lineage>
</organism>
<sequence>MSNTLPQFFNYEENKVDAGYEALHDFFLSWTLRCAVDDYATFENKVQHYSKRILLHLVFENEFTLCKIISVKTKKQLGYIDLLVEVTLQTETDELKEYVLNIENKWYSNVLDSQLKKYSQVLSDIYSNSKAEIVSVVLFPDHLKLEENREVCEKYNYRMETFEVLKTLFENESYTENDLFDEFWFKFY</sequence>
<reference evidence="1 2" key="1">
    <citation type="submission" date="2018-11" db="EMBL/GenBank/DDBJ databases">
        <title>Flavobacterium sp. nov., YIM 102701-2 draft genome.</title>
        <authorList>
            <person name="Li G."/>
            <person name="Jiang Y."/>
        </authorList>
    </citation>
    <scope>NUCLEOTIDE SEQUENCE [LARGE SCALE GENOMIC DNA]</scope>
    <source>
        <strain evidence="1 2">YIM 102701-2</strain>
    </source>
</reference>
<gene>
    <name evidence="1" type="ORF">EG240_06690</name>
</gene>
<dbReference type="EMBL" id="RQVQ01000012">
    <property type="protein sequence ID" value="RRJ91186.1"/>
    <property type="molecule type" value="Genomic_DNA"/>
</dbReference>
<keyword evidence="2" id="KW-1185">Reference proteome</keyword>
<evidence type="ECO:0000313" key="2">
    <source>
        <dbReference type="Proteomes" id="UP000275719"/>
    </source>
</evidence>
<evidence type="ECO:0000313" key="1">
    <source>
        <dbReference type="EMBL" id="RRJ91186.1"/>
    </source>
</evidence>
<name>A0A3P3WB16_9FLAO</name>
<dbReference type="Proteomes" id="UP000275719">
    <property type="component" value="Unassembled WGS sequence"/>
</dbReference>
<dbReference type="Pfam" id="PF14281">
    <property type="entry name" value="PDDEXK_4"/>
    <property type="match status" value="1"/>
</dbReference>
<evidence type="ECO:0008006" key="3">
    <source>
        <dbReference type="Google" id="ProtNLM"/>
    </source>
</evidence>
<protein>
    <recommendedName>
        <fullName evidence="3">PD-(D/E)XK nuclease superfamily protein</fullName>
    </recommendedName>
</protein>
<accession>A0A3P3WB16</accession>
<dbReference type="InterPro" id="IPR029470">
    <property type="entry name" value="PDDEXK_4"/>
</dbReference>
<comment type="caution">
    <text evidence="1">The sequence shown here is derived from an EMBL/GenBank/DDBJ whole genome shotgun (WGS) entry which is preliminary data.</text>
</comment>
<dbReference type="RefSeq" id="WP_125018626.1">
    <property type="nucleotide sequence ID" value="NZ_RQVQ01000012.1"/>
</dbReference>